<dbReference type="STRING" id="2903.R1DK95"/>
<dbReference type="AlphaFoldDB" id="A0A0D3IUG0"/>
<sequence>MTSGDASCSVKVTPLSRNAFRGPLRVAAAGAKSAGRCTHALNMQAGDWSRCDFAEFTMSGTSPCGRVLDCCRLVTDLRCRFAGTDISKSNADFARFSFAVLVGLLGSETSFRGAYFEGAIARRAVNAKLDDAKLANLANANAPKASFNGADLTTADLRGASFDGASLKGARLPPGAVLFEADLTGASFKDADLTGAVWGSVVGFDTADFAGARNAPSLHAVECQQKTKPCAPPVLVYG</sequence>
<keyword evidence="3" id="KW-1185">Reference proteome</keyword>
<dbReference type="SUPFAM" id="SSF141571">
    <property type="entry name" value="Pentapeptide repeat-like"/>
    <property type="match status" value="1"/>
</dbReference>
<dbReference type="PANTHER" id="PTHR47485">
    <property type="entry name" value="THYLAKOID LUMENAL 17.4 KDA PROTEIN, CHLOROPLASTIC"/>
    <property type="match status" value="1"/>
</dbReference>
<dbReference type="InterPro" id="IPR001646">
    <property type="entry name" value="5peptide_repeat"/>
</dbReference>
<evidence type="ECO:0000313" key="3">
    <source>
        <dbReference type="Proteomes" id="UP000013827"/>
    </source>
</evidence>
<keyword evidence="1" id="KW-0677">Repeat</keyword>
<dbReference type="Pfam" id="PF00805">
    <property type="entry name" value="Pentapeptide"/>
    <property type="match status" value="2"/>
</dbReference>
<protein>
    <recommendedName>
        <fullName evidence="4">Pentapeptide repeat-containing protein</fullName>
    </recommendedName>
</protein>
<dbReference type="PANTHER" id="PTHR47485:SF1">
    <property type="entry name" value="THYLAKOID LUMENAL 17.4 KDA PROTEIN, CHLOROPLASTIC"/>
    <property type="match status" value="1"/>
</dbReference>
<dbReference type="Gene3D" id="2.160.20.80">
    <property type="entry name" value="E3 ubiquitin-protein ligase SopA"/>
    <property type="match status" value="1"/>
</dbReference>
<dbReference type="EnsemblProtists" id="EOD14895">
    <property type="protein sequence ID" value="EOD14895"/>
    <property type="gene ID" value="EMIHUDRAFT_197529"/>
</dbReference>
<dbReference type="KEGG" id="ehx:EMIHUDRAFT_197529"/>
<dbReference type="HOGENOM" id="CLU_1167716_0_0_1"/>
<dbReference type="GeneID" id="17261028"/>
<reference evidence="3" key="1">
    <citation type="journal article" date="2013" name="Nature">
        <title>Pan genome of the phytoplankton Emiliania underpins its global distribution.</title>
        <authorList>
            <person name="Read B.A."/>
            <person name="Kegel J."/>
            <person name="Klute M.J."/>
            <person name="Kuo A."/>
            <person name="Lefebvre S.C."/>
            <person name="Maumus F."/>
            <person name="Mayer C."/>
            <person name="Miller J."/>
            <person name="Monier A."/>
            <person name="Salamov A."/>
            <person name="Young J."/>
            <person name="Aguilar M."/>
            <person name="Claverie J.M."/>
            <person name="Frickenhaus S."/>
            <person name="Gonzalez K."/>
            <person name="Herman E.K."/>
            <person name="Lin Y.C."/>
            <person name="Napier J."/>
            <person name="Ogata H."/>
            <person name="Sarno A.F."/>
            <person name="Shmutz J."/>
            <person name="Schroeder D."/>
            <person name="de Vargas C."/>
            <person name="Verret F."/>
            <person name="von Dassow P."/>
            <person name="Valentin K."/>
            <person name="Van de Peer Y."/>
            <person name="Wheeler G."/>
            <person name="Dacks J.B."/>
            <person name="Delwiche C.F."/>
            <person name="Dyhrman S.T."/>
            <person name="Glockner G."/>
            <person name="John U."/>
            <person name="Richards T."/>
            <person name="Worden A.Z."/>
            <person name="Zhang X."/>
            <person name="Grigoriev I.V."/>
            <person name="Allen A.E."/>
            <person name="Bidle K."/>
            <person name="Borodovsky M."/>
            <person name="Bowler C."/>
            <person name="Brownlee C."/>
            <person name="Cock J.M."/>
            <person name="Elias M."/>
            <person name="Gladyshev V.N."/>
            <person name="Groth M."/>
            <person name="Guda C."/>
            <person name="Hadaegh A."/>
            <person name="Iglesias-Rodriguez M.D."/>
            <person name="Jenkins J."/>
            <person name="Jones B.M."/>
            <person name="Lawson T."/>
            <person name="Leese F."/>
            <person name="Lindquist E."/>
            <person name="Lobanov A."/>
            <person name="Lomsadze A."/>
            <person name="Malik S.B."/>
            <person name="Marsh M.E."/>
            <person name="Mackinder L."/>
            <person name="Mock T."/>
            <person name="Mueller-Roeber B."/>
            <person name="Pagarete A."/>
            <person name="Parker M."/>
            <person name="Probert I."/>
            <person name="Quesneville H."/>
            <person name="Raines C."/>
            <person name="Rensing S.A."/>
            <person name="Riano-Pachon D.M."/>
            <person name="Richier S."/>
            <person name="Rokitta S."/>
            <person name="Shiraiwa Y."/>
            <person name="Soanes D.M."/>
            <person name="van der Giezen M."/>
            <person name="Wahlund T.M."/>
            <person name="Williams B."/>
            <person name="Wilson W."/>
            <person name="Wolfe G."/>
            <person name="Wurch L.L."/>
        </authorList>
    </citation>
    <scope>NUCLEOTIDE SEQUENCE</scope>
</reference>
<accession>A0A0D3IUG0</accession>
<organism evidence="2 3">
    <name type="scientific">Emiliania huxleyi (strain CCMP1516)</name>
    <dbReference type="NCBI Taxonomy" id="280463"/>
    <lineage>
        <taxon>Eukaryota</taxon>
        <taxon>Haptista</taxon>
        <taxon>Haptophyta</taxon>
        <taxon>Prymnesiophyceae</taxon>
        <taxon>Isochrysidales</taxon>
        <taxon>Noelaerhabdaceae</taxon>
        <taxon>Emiliania</taxon>
    </lineage>
</organism>
<proteinExistence type="predicted"/>
<dbReference type="PaxDb" id="2903-EOD14895"/>
<name>A0A0D3IUG0_EMIH1</name>
<evidence type="ECO:0000313" key="2">
    <source>
        <dbReference type="EnsemblProtists" id="EOD14895"/>
    </source>
</evidence>
<dbReference type="RefSeq" id="XP_005767324.1">
    <property type="nucleotide sequence ID" value="XM_005767267.1"/>
</dbReference>
<evidence type="ECO:0000256" key="1">
    <source>
        <dbReference type="ARBA" id="ARBA00022737"/>
    </source>
</evidence>
<reference evidence="2" key="2">
    <citation type="submission" date="2024-10" db="UniProtKB">
        <authorList>
            <consortium name="EnsemblProtists"/>
        </authorList>
    </citation>
    <scope>IDENTIFICATION</scope>
</reference>
<evidence type="ECO:0008006" key="4">
    <source>
        <dbReference type="Google" id="ProtNLM"/>
    </source>
</evidence>
<dbReference type="Proteomes" id="UP000013827">
    <property type="component" value="Unassembled WGS sequence"/>
</dbReference>